<protein>
    <submittedName>
        <fullName evidence="1">Uncharacterized protein</fullName>
    </submittedName>
</protein>
<keyword evidence="2" id="KW-1185">Reference proteome</keyword>
<proteinExistence type="predicted"/>
<sequence length="53" mass="6087">CPADQRRVTVVENGVSRCARFSVLLFPLHGDNSCIFLYFKIRLCDKRNTNCIP</sequence>
<comment type="caution">
    <text evidence="1">The sequence shown here is derived from an EMBL/GenBank/DDBJ whole genome shotgun (WGS) entry which is preliminary data.</text>
</comment>
<gene>
    <name evidence="1" type="ORF">E3U43_003690</name>
</gene>
<feature type="non-terminal residue" evidence="1">
    <location>
        <position position="1"/>
    </location>
</feature>
<accession>A0ACD3RKY0</accession>
<name>A0ACD3RKY0_LARCR</name>
<dbReference type="EMBL" id="CM011678">
    <property type="protein sequence ID" value="TMS19369.1"/>
    <property type="molecule type" value="Genomic_DNA"/>
</dbReference>
<reference evidence="1" key="1">
    <citation type="submission" date="2018-11" db="EMBL/GenBank/DDBJ databases">
        <title>The sequence and de novo assembly of Larimichthys crocea genome using PacBio and Hi-C technologies.</title>
        <authorList>
            <person name="Xu P."/>
            <person name="Chen B."/>
            <person name="Zhou Z."/>
            <person name="Ke Q."/>
            <person name="Wu Y."/>
            <person name="Bai H."/>
            <person name="Pu F."/>
        </authorList>
    </citation>
    <scope>NUCLEOTIDE SEQUENCE</scope>
    <source>
        <tissue evidence="1">Muscle</tissue>
    </source>
</reference>
<organism evidence="1 2">
    <name type="scientific">Larimichthys crocea</name>
    <name type="common">Large yellow croaker</name>
    <name type="synonym">Pseudosciaena crocea</name>
    <dbReference type="NCBI Taxonomy" id="215358"/>
    <lineage>
        <taxon>Eukaryota</taxon>
        <taxon>Metazoa</taxon>
        <taxon>Chordata</taxon>
        <taxon>Craniata</taxon>
        <taxon>Vertebrata</taxon>
        <taxon>Euteleostomi</taxon>
        <taxon>Actinopterygii</taxon>
        <taxon>Neopterygii</taxon>
        <taxon>Teleostei</taxon>
        <taxon>Neoteleostei</taxon>
        <taxon>Acanthomorphata</taxon>
        <taxon>Eupercaria</taxon>
        <taxon>Sciaenidae</taxon>
        <taxon>Larimichthys</taxon>
    </lineage>
</organism>
<dbReference type="Proteomes" id="UP000793456">
    <property type="component" value="Chromosome V"/>
</dbReference>
<evidence type="ECO:0000313" key="1">
    <source>
        <dbReference type="EMBL" id="TMS19369.1"/>
    </source>
</evidence>
<evidence type="ECO:0000313" key="2">
    <source>
        <dbReference type="Proteomes" id="UP000793456"/>
    </source>
</evidence>
<feature type="non-terminal residue" evidence="1">
    <location>
        <position position="53"/>
    </location>
</feature>